<proteinExistence type="predicted"/>
<sequence>MCEDDAIEFETQSSFDQFYGTTEGFFQWEKAGRKVKFSNNTILVYYSLKTITDDELRNDLILEEDSNLAEEYMEEICSFINCDNDYEIICLNPISVKGHCCQICGKSIILELDRRKSKKQLMYFASIRMNDKIKLYNNSYGISFARTTSNLTYKPTYQLVVFQANNSLIYNQTIIESIANDTLSILDDLSESTIKIISENASKNIIFWSRKRVILLIVLFLIILLTYIAYKLNLFEKLKKYIIRFIYNNVPEENFIIRYTNDNVNISKTKDETICLLSDDEECNTVKNA</sequence>
<dbReference type="WBParaSite" id="TCONS_00010090.p1">
    <property type="protein sequence ID" value="TCONS_00010090.p1"/>
    <property type="gene ID" value="XLOC_007788"/>
</dbReference>
<dbReference type="STRING" id="6248.A0A0K0EBV2"/>
<feature type="transmembrane region" description="Helical" evidence="1">
    <location>
        <begin position="213"/>
        <end position="230"/>
    </location>
</feature>
<evidence type="ECO:0000313" key="3">
    <source>
        <dbReference type="WBParaSite" id="SSTP_0000697200.1"/>
    </source>
</evidence>
<evidence type="ECO:0000313" key="2">
    <source>
        <dbReference type="Proteomes" id="UP000035681"/>
    </source>
</evidence>
<keyword evidence="2" id="KW-1185">Reference proteome</keyword>
<keyword evidence="1" id="KW-0472">Membrane</keyword>
<name>A0A0K0EBV2_STRER</name>
<evidence type="ECO:0000313" key="4">
    <source>
        <dbReference type="WBParaSite" id="TCONS_00010090.p1"/>
    </source>
</evidence>
<dbReference type="InterPro" id="IPR026112">
    <property type="entry name" value="AMN"/>
</dbReference>
<accession>A0A0K0EBV2</accession>
<keyword evidence="1" id="KW-1133">Transmembrane helix</keyword>
<dbReference type="AlphaFoldDB" id="A0A0K0EBV2"/>
<organism evidence="3">
    <name type="scientific">Strongyloides stercoralis</name>
    <name type="common">Threadworm</name>
    <dbReference type="NCBI Taxonomy" id="6248"/>
    <lineage>
        <taxon>Eukaryota</taxon>
        <taxon>Metazoa</taxon>
        <taxon>Ecdysozoa</taxon>
        <taxon>Nematoda</taxon>
        <taxon>Chromadorea</taxon>
        <taxon>Rhabditida</taxon>
        <taxon>Tylenchina</taxon>
        <taxon>Panagrolaimomorpha</taxon>
        <taxon>Strongyloidoidea</taxon>
        <taxon>Strongyloididae</taxon>
        <taxon>Strongyloides</taxon>
    </lineage>
</organism>
<dbReference type="Proteomes" id="UP000035681">
    <property type="component" value="Unplaced"/>
</dbReference>
<dbReference type="Pfam" id="PF14828">
    <property type="entry name" value="Amnionless"/>
    <property type="match status" value="1"/>
</dbReference>
<evidence type="ECO:0000256" key="1">
    <source>
        <dbReference type="SAM" id="Phobius"/>
    </source>
</evidence>
<protein>
    <submittedName>
        <fullName evidence="3 4">Protein amnionless</fullName>
    </submittedName>
</protein>
<dbReference type="WBParaSite" id="SSTP_0000697200.1">
    <property type="protein sequence ID" value="SSTP_0000697200.1"/>
    <property type="gene ID" value="SSTP_0000697200"/>
</dbReference>
<keyword evidence="1" id="KW-0812">Transmembrane</keyword>
<reference evidence="3" key="1">
    <citation type="submission" date="2015-08" db="UniProtKB">
        <authorList>
            <consortium name="WormBaseParasite"/>
        </authorList>
    </citation>
    <scope>IDENTIFICATION</scope>
</reference>